<gene>
    <name evidence="1" type="ORF">RRG08_008729</name>
</gene>
<dbReference type="AlphaFoldDB" id="A0AAE0XQ81"/>
<comment type="caution">
    <text evidence="1">The sequence shown here is derived from an EMBL/GenBank/DDBJ whole genome shotgun (WGS) entry which is preliminary data.</text>
</comment>
<keyword evidence="2" id="KW-1185">Reference proteome</keyword>
<organism evidence="1 2">
    <name type="scientific">Elysia crispata</name>
    <name type="common">lettuce slug</name>
    <dbReference type="NCBI Taxonomy" id="231223"/>
    <lineage>
        <taxon>Eukaryota</taxon>
        <taxon>Metazoa</taxon>
        <taxon>Spiralia</taxon>
        <taxon>Lophotrochozoa</taxon>
        <taxon>Mollusca</taxon>
        <taxon>Gastropoda</taxon>
        <taxon>Heterobranchia</taxon>
        <taxon>Euthyneura</taxon>
        <taxon>Panpulmonata</taxon>
        <taxon>Sacoglossa</taxon>
        <taxon>Placobranchoidea</taxon>
        <taxon>Plakobranchidae</taxon>
        <taxon>Elysia</taxon>
    </lineage>
</organism>
<sequence length="68" mass="7552">MSNQQSAVPKTPNNFAILNIKSCLARNDETHSITATVCRDCRLLVTRPGALVATDAALTSRLEKHDWW</sequence>
<reference evidence="1" key="1">
    <citation type="journal article" date="2023" name="G3 (Bethesda)">
        <title>A reference genome for the long-term kleptoplast-retaining sea slug Elysia crispata morphotype clarki.</title>
        <authorList>
            <person name="Eastman K.E."/>
            <person name="Pendleton A.L."/>
            <person name="Shaikh M.A."/>
            <person name="Suttiyut T."/>
            <person name="Ogas R."/>
            <person name="Tomko P."/>
            <person name="Gavelis G."/>
            <person name="Widhalm J.R."/>
            <person name="Wisecaver J.H."/>
        </authorList>
    </citation>
    <scope>NUCLEOTIDE SEQUENCE</scope>
    <source>
        <strain evidence="1">ECLA1</strain>
    </source>
</reference>
<proteinExistence type="predicted"/>
<dbReference type="Proteomes" id="UP001283361">
    <property type="component" value="Unassembled WGS sequence"/>
</dbReference>
<protein>
    <submittedName>
        <fullName evidence="1">Uncharacterized protein</fullName>
    </submittedName>
</protein>
<name>A0AAE0XQ81_9GAST</name>
<accession>A0AAE0XQ81</accession>
<evidence type="ECO:0000313" key="2">
    <source>
        <dbReference type="Proteomes" id="UP001283361"/>
    </source>
</evidence>
<evidence type="ECO:0000313" key="1">
    <source>
        <dbReference type="EMBL" id="KAK3702341.1"/>
    </source>
</evidence>
<dbReference type="EMBL" id="JAWDGP010007856">
    <property type="protein sequence ID" value="KAK3702341.1"/>
    <property type="molecule type" value="Genomic_DNA"/>
</dbReference>